<dbReference type="GO" id="GO:0006304">
    <property type="term" value="P:DNA modification"/>
    <property type="evidence" value="ECO:0007669"/>
    <property type="project" value="InterPro"/>
</dbReference>
<dbReference type="Pfam" id="PF08463">
    <property type="entry name" value="EcoEI_R_C"/>
    <property type="match status" value="1"/>
</dbReference>
<dbReference type="PATRIC" id="fig|1454003.3.peg.2176"/>
<name>A0A011QLU4_9PROT</name>
<dbReference type="Proteomes" id="UP000021816">
    <property type="component" value="Unassembled WGS sequence"/>
</dbReference>
<gene>
    <name evidence="2" type="ORF">AW10_02136</name>
</gene>
<dbReference type="InterPro" id="IPR027417">
    <property type="entry name" value="P-loop_NTPase"/>
</dbReference>
<dbReference type="GO" id="GO:0003824">
    <property type="term" value="F:catalytic activity"/>
    <property type="evidence" value="ECO:0007669"/>
    <property type="project" value="InterPro"/>
</dbReference>
<accession>A0A011QLU4</accession>
<dbReference type="STRING" id="1454003.AW10_02136"/>
<dbReference type="PANTHER" id="PTHR47396">
    <property type="entry name" value="TYPE I RESTRICTION ENZYME ECOKI R PROTEIN"/>
    <property type="match status" value="1"/>
</dbReference>
<dbReference type="EMBL" id="JEMX01000045">
    <property type="protein sequence ID" value="EXI79839.1"/>
    <property type="molecule type" value="Genomic_DNA"/>
</dbReference>
<dbReference type="InterPro" id="IPR050742">
    <property type="entry name" value="Helicase_Restrict-Modif_Enz"/>
</dbReference>
<dbReference type="Gene3D" id="3.40.50.300">
    <property type="entry name" value="P-loop containing nucleotide triphosphate hydrolases"/>
    <property type="match status" value="1"/>
</dbReference>
<dbReference type="InterPro" id="IPR013670">
    <property type="entry name" value="EcoEI_R_C_dom"/>
</dbReference>
<dbReference type="GO" id="GO:0003677">
    <property type="term" value="F:DNA binding"/>
    <property type="evidence" value="ECO:0007669"/>
    <property type="project" value="InterPro"/>
</dbReference>
<feature type="domain" description="EcoEI R protein C-terminal" evidence="1">
    <location>
        <begin position="285"/>
        <end position="428"/>
    </location>
</feature>
<dbReference type="PANTHER" id="PTHR47396:SF1">
    <property type="entry name" value="ATP-DEPENDENT HELICASE IRC3-RELATED"/>
    <property type="match status" value="1"/>
</dbReference>
<comment type="caution">
    <text evidence="2">The sequence shown here is derived from an EMBL/GenBank/DDBJ whole genome shotgun (WGS) entry which is preliminary data.</text>
</comment>
<evidence type="ECO:0000313" key="2">
    <source>
        <dbReference type="EMBL" id="EXI79839.1"/>
    </source>
</evidence>
<dbReference type="AlphaFoldDB" id="A0A011QLU4"/>
<dbReference type="GO" id="GO:0005829">
    <property type="term" value="C:cytosol"/>
    <property type="evidence" value="ECO:0007669"/>
    <property type="project" value="TreeGrafter"/>
</dbReference>
<evidence type="ECO:0000313" key="3">
    <source>
        <dbReference type="Proteomes" id="UP000021816"/>
    </source>
</evidence>
<proteinExistence type="predicted"/>
<organism evidence="2 3">
    <name type="scientific">Candidatus Accumulibacter appositus</name>
    <dbReference type="NCBI Taxonomy" id="1454003"/>
    <lineage>
        <taxon>Bacteria</taxon>
        <taxon>Pseudomonadati</taxon>
        <taxon>Pseudomonadota</taxon>
        <taxon>Betaproteobacteria</taxon>
        <taxon>Candidatus Accumulibacter</taxon>
    </lineage>
</organism>
<protein>
    <recommendedName>
        <fullName evidence="1">EcoEI R protein C-terminal domain-containing protein</fullName>
    </recommendedName>
</protein>
<evidence type="ECO:0000259" key="1">
    <source>
        <dbReference type="Pfam" id="PF08463"/>
    </source>
</evidence>
<sequence>MRSKTKFWQMLGRGTRLCPDLFGPGQDKQFFQVFDYCQNLEYFGQDPEATDVPVVASLGKRLFTTRLQLIGALDQRLDVSERGGIKEIALPYAMPANEVELRRDLAELLHRETAAMNLDNFVVRPRRRIVEQYAKAEAWKTLTPEARSQLAAEVAGLPSEMAAEGEEARRFDLLVLRLQLALLRAEPAFQRLREQVMEIAALLEEKAAIPMVREQMVLILALQTDDWWQDVTVAMLEALRRKLRELVRLIEKRQRKQIYTDFDDEMGDESEVALPGFTAGTDYAKFRAKAQAFLRAHQDHVAIHKLRMNRPLTVADLGELERMLAESGVGAVRDIERAASESHGLGLFVRSLLGMDREAAKQALAGFLAGKTLAANQIEFVNLIVNHLTEHGVLDAALLYESPFIDITPRGPEALFSSGEVDDLIAVLAAVRDTAVAA</sequence>
<reference evidence="2 3" key="1">
    <citation type="submission" date="2014-02" db="EMBL/GenBank/DDBJ databases">
        <title>Expanding our view of genomic diversity in Candidatus Accumulibacter clades.</title>
        <authorList>
            <person name="Skennerton C.T."/>
            <person name="Barr J.J."/>
            <person name="Slater F.R."/>
            <person name="Bond P.L."/>
            <person name="Tyson G.W."/>
        </authorList>
    </citation>
    <scope>NUCLEOTIDE SEQUENCE [LARGE SCALE GENOMIC DNA]</scope>
    <source>
        <strain evidence="3">BA-92</strain>
    </source>
</reference>